<dbReference type="InterPro" id="IPR024775">
    <property type="entry name" value="DinB-like"/>
</dbReference>
<keyword evidence="3" id="KW-1185">Reference proteome</keyword>
<dbReference type="RefSeq" id="WP_121066110.1">
    <property type="nucleotide sequence ID" value="NZ_RBIQ01000008.1"/>
</dbReference>
<evidence type="ECO:0000313" key="3">
    <source>
        <dbReference type="Proteomes" id="UP000269412"/>
    </source>
</evidence>
<evidence type="ECO:0000259" key="1">
    <source>
        <dbReference type="Pfam" id="PF12867"/>
    </source>
</evidence>
<dbReference type="InterPro" id="IPR034660">
    <property type="entry name" value="DinB/YfiT-like"/>
</dbReference>
<accession>A0A495E7K1</accession>
<organism evidence="2 3">
    <name type="scientific">Maribacter vaceletii</name>
    <dbReference type="NCBI Taxonomy" id="1206816"/>
    <lineage>
        <taxon>Bacteria</taxon>
        <taxon>Pseudomonadati</taxon>
        <taxon>Bacteroidota</taxon>
        <taxon>Flavobacteriia</taxon>
        <taxon>Flavobacteriales</taxon>
        <taxon>Flavobacteriaceae</taxon>
        <taxon>Maribacter</taxon>
    </lineage>
</organism>
<dbReference type="OrthoDB" id="9793216at2"/>
<dbReference type="SUPFAM" id="SSF109854">
    <property type="entry name" value="DinB/YfiT-like putative metalloenzymes"/>
    <property type="match status" value="1"/>
</dbReference>
<dbReference type="Pfam" id="PF12867">
    <property type="entry name" value="DinB_2"/>
    <property type="match status" value="1"/>
</dbReference>
<dbReference type="Gene3D" id="1.20.120.450">
    <property type="entry name" value="dinb family like domain"/>
    <property type="match status" value="1"/>
</dbReference>
<comment type="caution">
    <text evidence="2">The sequence shown here is derived from an EMBL/GenBank/DDBJ whole genome shotgun (WGS) entry which is preliminary data.</text>
</comment>
<feature type="domain" description="DinB-like" evidence="1">
    <location>
        <begin position="37"/>
        <end position="165"/>
    </location>
</feature>
<reference evidence="2 3" key="1">
    <citation type="submission" date="2018-10" db="EMBL/GenBank/DDBJ databases">
        <title>Genomic Encyclopedia of Archaeal and Bacterial Type Strains, Phase II (KMG-II): from individual species to whole genera.</title>
        <authorList>
            <person name="Goeker M."/>
        </authorList>
    </citation>
    <scope>NUCLEOTIDE SEQUENCE [LARGE SCALE GENOMIC DNA]</scope>
    <source>
        <strain evidence="2 3">DSM 25230</strain>
    </source>
</reference>
<dbReference type="Proteomes" id="UP000269412">
    <property type="component" value="Unassembled WGS sequence"/>
</dbReference>
<sequence>MKKSDLQEAAYKEFYATYLNAIEDVELMSELLNGKKQFKDLVETIDATKLSYAYGKDKWTVAEVLLHIIDTERVFQYRALCFCRNDKTALPGFNENDYAKEVSIANRNKENILEEFLAVRESTIALFKNVTKKQLLHTGTASNIQWSVGGLGFVICGHQKHHMKILEDRYF</sequence>
<name>A0A495E7K1_9FLAO</name>
<dbReference type="EMBL" id="RBIQ01000008">
    <property type="protein sequence ID" value="RKR12910.1"/>
    <property type="molecule type" value="Genomic_DNA"/>
</dbReference>
<proteinExistence type="predicted"/>
<gene>
    <name evidence="2" type="ORF">CLV91_1622</name>
</gene>
<dbReference type="AlphaFoldDB" id="A0A495E7K1"/>
<evidence type="ECO:0000313" key="2">
    <source>
        <dbReference type="EMBL" id="RKR12910.1"/>
    </source>
</evidence>
<protein>
    <submittedName>
        <fullName evidence="2">DinB family protein</fullName>
    </submittedName>
</protein>